<dbReference type="PANTHER" id="PTHR47810">
    <property type="entry name" value="DNA LIGASE"/>
    <property type="match status" value="1"/>
</dbReference>
<reference evidence="10 11" key="1">
    <citation type="submission" date="2020-10" db="EMBL/GenBank/DDBJ databases">
        <title>Wide distribution of Phycisphaera-like planctomycetes from WD2101 soil group in peatlands and genome analysis of the first cultivated representative.</title>
        <authorList>
            <person name="Dedysh S.N."/>
            <person name="Beletsky A.V."/>
            <person name="Ivanova A."/>
            <person name="Kulichevskaya I.S."/>
            <person name="Suzina N.E."/>
            <person name="Philippov D.A."/>
            <person name="Rakitin A.L."/>
            <person name="Mardanov A.V."/>
            <person name="Ravin N.V."/>
        </authorList>
    </citation>
    <scope>NUCLEOTIDE SEQUENCE [LARGE SCALE GENOMIC DNA]</scope>
    <source>
        <strain evidence="10 11">M1803</strain>
    </source>
</reference>
<dbReference type="GO" id="GO:0005524">
    <property type="term" value="F:ATP binding"/>
    <property type="evidence" value="ECO:0007669"/>
    <property type="project" value="InterPro"/>
</dbReference>
<evidence type="ECO:0000256" key="7">
    <source>
        <dbReference type="ARBA" id="ARBA00034003"/>
    </source>
</evidence>
<comment type="cofactor">
    <cofactor evidence="1">
        <name>a divalent metal cation</name>
        <dbReference type="ChEBI" id="CHEBI:60240"/>
    </cofactor>
</comment>
<dbReference type="SUPFAM" id="SSF56091">
    <property type="entry name" value="DNA ligase/mRNA capping enzyme, catalytic domain"/>
    <property type="match status" value="1"/>
</dbReference>
<name>A0A7M2X174_9BACT</name>
<evidence type="ECO:0000256" key="3">
    <source>
        <dbReference type="ARBA" id="ARBA00022598"/>
    </source>
</evidence>
<dbReference type="Proteomes" id="UP000593765">
    <property type="component" value="Chromosome"/>
</dbReference>
<gene>
    <name evidence="10" type="ORF">IPV69_07480</name>
</gene>
<keyword evidence="4" id="KW-0235">DNA replication</keyword>
<dbReference type="SUPFAM" id="SSF50249">
    <property type="entry name" value="Nucleic acid-binding proteins"/>
    <property type="match status" value="1"/>
</dbReference>
<dbReference type="Gene3D" id="2.40.50.140">
    <property type="entry name" value="Nucleic acid-binding proteins"/>
    <property type="match status" value="1"/>
</dbReference>
<dbReference type="InterPro" id="IPR050326">
    <property type="entry name" value="NAD_dep_DNA_ligaseB"/>
</dbReference>
<evidence type="ECO:0000259" key="9">
    <source>
        <dbReference type="Pfam" id="PF04679"/>
    </source>
</evidence>
<dbReference type="KEGG" id="hbs:IPV69_07480"/>
<comment type="catalytic activity">
    <reaction evidence="7">
        <text>ATP + (deoxyribonucleotide)n-3'-hydroxyl + 5'-phospho-(deoxyribonucleotide)m = (deoxyribonucleotide)n+m + AMP + diphosphate.</text>
        <dbReference type="EC" id="6.5.1.1"/>
    </reaction>
</comment>
<dbReference type="GO" id="GO:0006281">
    <property type="term" value="P:DNA repair"/>
    <property type="evidence" value="ECO:0007669"/>
    <property type="project" value="UniProtKB-KW"/>
</dbReference>
<evidence type="ECO:0000256" key="4">
    <source>
        <dbReference type="ARBA" id="ARBA00022705"/>
    </source>
</evidence>
<proteinExistence type="predicted"/>
<evidence type="ECO:0000256" key="5">
    <source>
        <dbReference type="ARBA" id="ARBA00022763"/>
    </source>
</evidence>
<keyword evidence="11" id="KW-1185">Reference proteome</keyword>
<dbReference type="GO" id="GO:0003910">
    <property type="term" value="F:DNA ligase (ATP) activity"/>
    <property type="evidence" value="ECO:0007669"/>
    <property type="project" value="UniProtKB-EC"/>
</dbReference>
<protein>
    <recommendedName>
        <fullName evidence="2">DNA ligase (ATP)</fullName>
        <ecNumber evidence="2">6.5.1.1</ecNumber>
    </recommendedName>
</protein>
<dbReference type="InterPro" id="IPR012310">
    <property type="entry name" value="DNA_ligase_ATP-dep_cent"/>
</dbReference>
<evidence type="ECO:0000313" key="10">
    <source>
        <dbReference type="EMBL" id="QOV91192.1"/>
    </source>
</evidence>
<evidence type="ECO:0000256" key="2">
    <source>
        <dbReference type="ARBA" id="ARBA00012727"/>
    </source>
</evidence>
<keyword evidence="3" id="KW-0436">Ligase</keyword>
<dbReference type="AlphaFoldDB" id="A0A7M2X174"/>
<dbReference type="PANTHER" id="PTHR47810:SF1">
    <property type="entry name" value="DNA LIGASE B"/>
    <property type="match status" value="1"/>
</dbReference>
<evidence type="ECO:0000259" key="8">
    <source>
        <dbReference type="Pfam" id="PF01068"/>
    </source>
</evidence>
<evidence type="ECO:0000313" key="11">
    <source>
        <dbReference type="Proteomes" id="UP000593765"/>
    </source>
</evidence>
<dbReference type="InterPro" id="IPR012309">
    <property type="entry name" value="DNA_ligase_ATP-dep_C"/>
</dbReference>
<dbReference type="GO" id="GO:0006310">
    <property type="term" value="P:DNA recombination"/>
    <property type="evidence" value="ECO:0007669"/>
    <property type="project" value="InterPro"/>
</dbReference>
<dbReference type="Gene3D" id="3.30.470.30">
    <property type="entry name" value="DNA ligase/mRNA capping enzyme"/>
    <property type="match status" value="1"/>
</dbReference>
<feature type="domain" description="ATP-dependent DNA ligase family profile" evidence="8">
    <location>
        <begin position="44"/>
        <end position="235"/>
    </location>
</feature>
<organism evidence="10 11">
    <name type="scientific">Humisphaera borealis</name>
    <dbReference type="NCBI Taxonomy" id="2807512"/>
    <lineage>
        <taxon>Bacteria</taxon>
        <taxon>Pseudomonadati</taxon>
        <taxon>Planctomycetota</taxon>
        <taxon>Phycisphaerae</taxon>
        <taxon>Tepidisphaerales</taxon>
        <taxon>Tepidisphaeraceae</taxon>
        <taxon>Humisphaera</taxon>
    </lineage>
</organism>
<dbReference type="InterPro" id="IPR012340">
    <property type="entry name" value="NA-bd_OB-fold"/>
</dbReference>
<evidence type="ECO:0000256" key="1">
    <source>
        <dbReference type="ARBA" id="ARBA00001968"/>
    </source>
</evidence>
<dbReference type="GO" id="GO:0006260">
    <property type="term" value="P:DNA replication"/>
    <property type="evidence" value="ECO:0007669"/>
    <property type="project" value="UniProtKB-KW"/>
</dbReference>
<feature type="domain" description="DNA ligase ATP-dependent C-terminal" evidence="9">
    <location>
        <begin position="253"/>
        <end position="330"/>
    </location>
</feature>
<keyword evidence="5" id="KW-0227">DNA damage</keyword>
<keyword evidence="6" id="KW-0234">DNA repair</keyword>
<evidence type="ECO:0000256" key="6">
    <source>
        <dbReference type="ARBA" id="ARBA00023204"/>
    </source>
</evidence>
<dbReference type="EC" id="6.5.1.1" evidence="2"/>
<accession>A0A7M2X174</accession>
<dbReference type="Pfam" id="PF04679">
    <property type="entry name" value="DNA_ligase_A_C"/>
    <property type="match status" value="1"/>
</dbReference>
<dbReference type="Pfam" id="PF01068">
    <property type="entry name" value="DNA_ligase_A_M"/>
    <property type="match status" value="1"/>
</dbReference>
<sequence>MANTNNPLVDTSRVQLLMGDYGVANARALTNPFWHLMAQEHRRMLASHMAAFDKPTMKLKLPESDYFVSRKVDGEFSLLVVQSGSCCIVNPGGTVRVGLPFMAEAVKLLKDAKVDSAVFAGELYVARTDRRPRCHDVSRVARQPANADEVGTLRFAVFDILEIDQKKLSHRYADNWKQIEKYFKSGKGIHPVETHHVKTLADVEKHYETWVEGENAEGIVARSDVAGLYKIKPRSTLDVAVLGFTESNEPDRAGMMHDMLIGLMRPDETYQVLGRVGGGFTDDQRREFLSDLKDIPAESEYTEVNEQLAYQMVRPEWVIEISCLDLISQNTRGGSVDRMVLNWDNRAAKYGAVRRLPLASPISPQFLRKRQDKTPNPQDLRLQQVADIVEVPMIDRDARQLTLPGSTILKREVYTKQLKGQTMVRKLLLWKTNKHGDAGNGEWPAFVAYFTDFSPNRKTPLEREIRVSESQEQIEKLYEIMKTENIVKGWVDAVGSR</sequence>
<dbReference type="EMBL" id="CP063458">
    <property type="protein sequence ID" value="QOV91192.1"/>
    <property type="molecule type" value="Genomic_DNA"/>
</dbReference>
<dbReference type="RefSeq" id="WP_206294367.1">
    <property type="nucleotide sequence ID" value="NZ_CP063458.1"/>
</dbReference>